<dbReference type="GeneID" id="108739972"/>
<dbReference type="CDD" id="cd06565">
    <property type="entry name" value="GH20_GcnA-like"/>
    <property type="match status" value="1"/>
</dbReference>
<dbReference type="GO" id="GO:0015929">
    <property type="term" value="F:hexosaminidase activity"/>
    <property type="evidence" value="ECO:0007669"/>
    <property type="project" value="InterPro"/>
</dbReference>
<feature type="transmembrane region" description="Helical" evidence="1">
    <location>
        <begin position="21"/>
        <end position="37"/>
    </location>
</feature>
<accession>A0A1W4XB97</accession>
<keyword evidence="1" id="KW-1133">Transmembrane helix</keyword>
<dbReference type="InterPro" id="IPR017853">
    <property type="entry name" value="GH"/>
</dbReference>
<dbReference type="PANTHER" id="PTHR21040">
    <property type="entry name" value="BCDNA.GH04120"/>
    <property type="match status" value="1"/>
</dbReference>
<dbReference type="KEGG" id="apln:108739972"/>
<sequence length="552" mass="64171">MNRNRQKGKFKLLDKYKAITFFWLCSIILCSIWYGFVTHKNSTYYKIESEIADENRITDANSKENTDYGDVEVNNFMGLKIVHLDLKGAPPKISYFKQLFPLLASLGATGLLIEYEDMFPYYKTLANVSSLEAYSLKEIETVNKLAQLSNLLIIPLIPTIGHLGFILKLEEFKSLRAIPEYPHVICPNNKKSFAIIFAMIDQIIKAHPRIQMIHIGANEVHYIAQCGTEDDSYPIKNTKYQIFLTHMTTIARYIRKKYSNLRILMYDDQLRNISPDELKLSEISSLVEPVVWKYSTDVYTDLGPSLWHMYKNIFPKLWISSAFKGATGSNKYLTEVTHHLENHRSWLYIISELKEKTKLEGIILTGRQRYDHFSVLCELLPVSLPSLALCLRLLQGYDDSPLSPPTEVAKLLECEQPYGLLGPAFGTPRCSYPGGDILESILRFHQIQQDFENIIQNDRYKGWMNDYNFKFSFSNPRIVETLFNHLQRLSFDLTEVDEEISHALEKIYYNSTVEEWRTSFLLPLANRINEILKKKSHLLSSTHWPRKPFYHR</sequence>
<protein>
    <submittedName>
        <fullName evidence="3">Hexosaminidase D-like isoform X1</fullName>
    </submittedName>
</protein>
<dbReference type="STRING" id="224129.A0A1W4XB97"/>
<dbReference type="InParanoid" id="A0A1W4XB97"/>
<name>A0A1W4XB97_AGRPL</name>
<dbReference type="InterPro" id="IPR038901">
    <property type="entry name" value="HEXDC-like"/>
</dbReference>
<reference evidence="3" key="1">
    <citation type="submission" date="2025-08" db="UniProtKB">
        <authorList>
            <consortium name="RefSeq"/>
        </authorList>
    </citation>
    <scope>IDENTIFICATION</scope>
    <source>
        <tissue evidence="3">Entire body</tissue>
    </source>
</reference>
<organism evidence="2 3">
    <name type="scientific">Agrilus planipennis</name>
    <name type="common">Emerald ash borer</name>
    <name type="synonym">Agrilus marcopoli</name>
    <dbReference type="NCBI Taxonomy" id="224129"/>
    <lineage>
        <taxon>Eukaryota</taxon>
        <taxon>Metazoa</taxon>
        <taxon>Ecdysozoa</taxon>
        <taxon>Arthropoda</taxon>
        <taxon>Hexapoda</taxon>
        <taxon>Insecta</taxon>
        <taxon>Pterygota</taxon>
        <taxon>Neoptera</taxon>
        <taxon>Endopterygota</taxon>
        <taxon>Coleoptera</taxon>
        <taxon>Polyphaga</taxon>
        <taxon>Elateriformia</taxon>
        <taxon>Buprestoidea</taxon>
        <taxon>Buprestidae</taxon>
        <taxon>Agrilinae</taxon>
        <taxon>Agrilus</taxon>
    </lineage>
</organism>
<dbReference type="OrthoDB" id="10023921at2759"/>
<dbReference type="RefSeq" id="XP_018329610.1">
    <property type="nucleotide sequence ID" value="XM_018474108.2"/>
</dbReference>
<gene>
    <name evidence="3" type="primary">LOC108739972</name>
</gene>
<evidence type="ECO:0000313" key="2">
    <source>
        <dbReference type="Proteomes" id="UP000192223"/>
    </source>
</evidence>
<keyword evidence="2" id="KW-1185">Reference proteome</keyword>
<evidence type="ECO:0000256" key="1">
    <source>
        <dbReference type="SAM" id="Phobius"/>
    </source>
</evidence>
<keyword evidence="1" id="KW-0812">Transmembrane</keyword>
<dbReference type="AlphaFoldDB" id="A0A1W4XB97"/>
<dbReference type="SUPFAM" id="SSF51445">
    <property type="entry name" value="(Trans)glycosidases"/>
    <property type="match status" value="1"/>
</dbReference>
<proteinExistence type="predicted"/>
<keyword evidence="1" id="KW-0472">Membrane</keyword>
<evidence type="ECO:0000313" key="3">
    <source>
        <dbReference type="RefSeq" id="XP_018329610.1"/>
    </source>
</evidence>
<dbReference type="PANTHER" id="PTHR21040:SF13">
    <property type="entry name" value="BETA-N-ACETYLHEXOSAMINIDASE"/>
    <property type="match status" value="1"/>
</dbReference>
<dbReference type="Gene3D" id="3.20.20.80">
    <property type="entry name" value="Glycosidases"/>
    <property type="match status" value="1"/>
</dbReference>
<dbReference type="Proteomes" id="UP000192223">
    <property type="component" value="Unplaced"/>
</dbReference>